<evidence type="ECO:0000313" key="2">
    <source>
        <dbReference type="EMBL" id="KAF7409990.1"/>
    </source>
</evidence>
<feature type="compositionally biased region" description="Acidic residues" evidence="1">
    <location>
        <begin position="91"/>
        <end position="100"/>
    </location>
</feature>
<gene>
    <name evidence="2" type="ORF">HZH68_004371</name>
</gene>
<comment type="caution">
    <text evidence="2">The sequence shown here is derived from an EMBL/GenBank/DDBJ whole genome shotgun (WGS) entry which is preliminary data.</text>
</comment>
<protein>
    <submittedName>
        <fullName evidence="2">Uncharacterized protein</fullName>
    </submittedName>
</protein>
<evidence type="ECO:0000313" key="3">
    <source>
        <dbReference type="Proteomes" id="UP000617340"/>
    </source>
</evidence>
<keyword evidence="3" id="KW-1185">Reference proteome</keyword>
<organism evidence="2 3">
    <name type="scientific">Vespula germanica</name>
    <name type="common">German yellow jacket</name>
    <name type="synonym">Paravespula germanica</name>
    <dbReference type="NCBI Taxonomy" id="30212"/>
    <lineage>
        <taxon>Eukaryota</taxon>
        <taxon>Metazoa</taxon>
        <taxon>Ecdysozoa</taxon>
        <taxon>Arthropoda</taxon>
        <taxon>Hexapoda</taxon>
        <taxon>Insecta</taxon>
        <taxon>Pterygota</taxon>
        <taxon>Neoptera</taxon>
        <taxon>Endopterygota</taxon>
        <taxon>Hymenoptera</taxon>
        <taxon>Apocrita</taxon>
        <taxon>Aculeata</taxon>
        <taxon>Vespoidea</taxon>
        <taxon>Vespidae</taxon>
        <taxon>Vespinae</taxon>
        <taxon>Vespula</taxon>
    </lineage>
</organism>
<name>A0A834KNR9_VESGE</name>
<sequence length="100" mass="11079">MVPIDDRRRRTANRGGVLNAPNVIMRALGKYYGVGGVCGDDTTIVVDPFSVRGSLPDNSIIRYCRAEWQVDLIHEKDNNNINSSNVGNNVEVDDEPPPIR</sequence>
<accession>A0A834KNR9</accession>
<evidence type="ECO:0000256" key="1">
    <source>
        <dbReference type="SAM" id="MobiDB-lite"/>
    </source>
</evidence>
<feature type="compositionally biased region" description="Low complexity" evidence="1">
    <location>
        <begin position="79"/>
        <end position="90"/>
    </location>
</feature>
<dbReference type="Proteomes" id="UP000617340">
    <property type="component" value="Unassembled WGS sequence"/>
</dbReference>
<reference evidence="2" key="1">
    <citation type="journal article" date="2020" name="G3 (Bethesda)">
        <title>High-Quality Assemblies for Three Invasive Social Wasps from the &lt;i&gt;Vespula&lt;/i&gt; Genus.</title>
        <authorList>
            <person name="Harrop T.W.R."/>
            <person name="Guhlin J."/>
            <person name="McLaughlin G.M."/>
            <person name="Permina E."/>
            <person name="Stockwell P."/>
            <person name="Gilligan J."/>
            <person name="Le Lec M.F."/>
            <person name="Gruber M.A.M."/>
            <person name="Quinn O."/>
            <person name="Lovegrove M."/>
            <person name="Duncan E.J."/>
            <person name="Remnant E.J."/>
            <person name="Van Eeckhoven J."/>
            <person name="Graham B."/>
            <person name="Knapp R.A."/>
            <person name="Langford K.W."/>
            <person name="Kronenberg Z."/>
            <person name="Press M.O."/>
            <person name="Eacker S.M."/>
            <person name="Wilson-Rankin E.E."/>
            <person name="Purcell J."/>
            <person name="Lester P.J."/>
            <person name="Dearden P.K."/>
        </authorList>
    </citation>
    <scope>NUCLEOTIDE SEQUENCE</scope>
    <source>
        <strain evidence="2">Linc-1</strain>
    </source>
</reference>
<dbReference type="EMBL" id="JACSDZ010000003">
    <property type="protein sequence ID" value="KAF7409990.1"/>
    <property type="molecule type" value="Genomic_DNA"/>
</dbReference>
<dbReference type="AlphaFoldDB" id="A0A834KNR9"/>
<proteinExistence type="predicted"/>
<feature type="region of interest" description="Disordered" evidence="1">
    <location>
        <begin position="79"/>
        <end position="100"/>
    </location>
</feature>